<dbReference type="Pfam" id="PF03480">
    <property type="entry name" value="DctP"/>
    <property type="match status" value="1"/>
</dbReference>
<keyword evidence="2" id="KW-0813">Transport</keyword>
<evidence type="ECO:0000313" key="6">
    <source>
        <dbReference type="Proteomes" id="UP000830055"/>
    </source>
</evidence>
<sequence length="329" mass="36470">MFRIIFPVLACLCLLFGAPDSGQAAPTIIRFSHVVGDDTPKGQAALKLKSIVEERMGDRFVVEVYPNSSLFDDDQIFEALLLDDAQMAAPSLSKFTVYTKSLQVFDLPFLFQDLTAVDRFQKSPEGQALLTSFTDRGLLGLGYLHNGMKQLSANRKLSVPQDATGLKFRIQPSEVLKAQFAAIGAEAVPKPFSQVFSLLSTGVLDGQENTWSNIYSQKFHTAQTHITESNHGLLDYMVVTSVNFWEGLSSEDQRDLRAAVEEAIAFANDLAGKIEQADRQKVVDAGTAEVVQLSRNERNQWVEAMRPVWQQFEDGIGRDLINKAYGANQ</sequence>
<comment type="similarity">
    <text evidence="1">Belongs to the bacterial solute-binding protein 7 family.</text>
</comment>
<feature type="chain" id="PRO_5047395496" evidence="4">
    <location>
        <begin position="25"/>
        <end position="329"/>
    </location>
</feature>
<evidence type="ECO:0000256" key="1">
    <source>
        <dbReference type="ARBA" id="ARBA00009023"/>
    </source>
</evidence>
<dbReference type="InterPro" id="IPR004682">
    <property type="entry name" value="TRAP_DctP"/>
</dbReference>
<dbReference type="InterPro" id="IPR018389">
    <property type="entry name" value="DctP_fam"/>
</dbReference>
<evidence type="ECO:0000256" key="3">
    <source>
        <dbReference type="ARBA" id="ARBA00022729"/>
    </source>
</evidence>
<dbReference type="InterPro" id="IPR038404">
    <property type="entry name" value="TRAP_DctP_sf"/>
</dbReference>
<keyword evidence="6" id="KW-1185">Reference proteome</keyword>
<proteinExistence type="inferred from homology"/>
<evidence type="ECO:0000256" key="2">
    <source>
        <dbReference type="ARBA" id="ARBA00022448"/>
    </source>
</evidence>
<dbReference type="Proteomes" id="UP000830055">
    <property type="component" value="Chromosome"/>
</dbReference>
<gene>
    <name evidence="5" type="primary">dctP_2</name>
    <name evidence="5" type="ORF">DPPLL_38010</name>
</gene>
<keyword evidence="3 4" id="KW-0732">Signal</keyword>
<dbReference type="CDD" id="cd13674">
    <property type="entry name" value="PBP2_TRAP_SBP_like_1"/>
    <property type="match status" value="1"/>
</dbReference>
<organism evidence="5 6">
    <name type="scientific">Desulfofustis limnaeus</name>
    <dbReference type="NCBI Taxonomy" id="2740163"/>
    <lineage>
        <taxon>Bacteria</taxon>
        <taxon>Pseudomonadati</taxon>
        <taxon>Thermodesulfobacteriota</taxon>
        <taxon>Desulfobulbia</taxon>
        <taxon>Desulfobulbales</taxon>
        <taxon>Desulfocapsaceae</taxon>
        <taxon>Desulfofustis</taxon>
    </lineage>
</organism>
<protein>
    <submittedName>
        <fullName evidence="5">C4-dicarboxylate ABC transporter</fullName>
    </submittedName>
</protein>
<dbReference type="PANTHER" id="PTHR33376:SF7">
    <property type="entry name" value="C4-DICARBOXYLATE-BINDING PROTEIN DCTB"/>
    <property type="match status" value="1"/>
</dbReference>
<feature type="signal peptide" evidence="4">
    <location>
        <begin position="1"/>
        <end position="24"/>
    </location>
</feature>
<dbReference type="NCBIfam" id="TIGR00787">
    <property type="entry name" value="dctP"/>
    <property type="match status" value="1"/>
</dbReference>
<dbReference type="Gene3D" id="3.40.190.170">
    <property type="entry name" value="Bacterial extracellular solute-binding protein, family 7"/>
    <property type="match status" value="1"/>
</dbReference>
<name>A0ABN6MC60_9BACT</name>
<reference evidence="5 6" key="1">
    <citation type="submission" date="2022-01" db="EMBL/GenBank/DDBJ databases">
        <title>Desulfofustis limnae sp. nov., a novel mesophilic sulfate-reducing bacterium isolated from marsh soil.</title>
        <authorList>
            <person name="Watanabe M."/>
            <person name="Takahashi A."/>
            <person name="Kojima H."/>
            <person name="Fukui M."/>
        </authorList>
    </citation>
    <scope>NUCLEOTIDE SEQUENCE [LARGE SCALE GENOMIC DNA]</scope>
    <source>
        <strain evidence="5 6">PPLL</strain>
    </source>
</reference>
<accession>A0ABN6MC60</accession>
<dbReference type="RefSeq" id="WP_284152736.1">
    <property type="nucleotide sequence ID" value="NZ_AP025516.1"/>
</dbReference>
<evidence type="ECO:0000256" key="4">
    <source>
        <dbReference type="SAM" id="SignalP"/>
    </source>
</evidence>
<dbReference type="PIRSF" id="PIRSF006470">
    <property type="entry name" value="DctB"/>
    <property type="match status" value="1"/>
</dbReference>
<dbReference type="NCBIfam" id="NF037995">
    <property type="entry name" value="TRAP_S1"/>
    <property type="match status" value="1"/>
</dbReference>
<dbReference type="EMBL" id="AP025516">
    <property type="protein sequence ID" value="BDD89436.1"/>
    <property type="molecule type" value="Genomic_DNA"/>
</dbReference>
<dbReference type="PANTHER" id="PTHR33376">
    <property type="match status" value="1"/>
</dbReference>
<evidence type="ECO:0000313" key="5">
    <source>
        <dbReference type="EMBL" id="BDD89436.1"/>
    </source>
</evidence>